<dbReference type="PANTHER" id="PTHR43711">
    <property type="entry name" value="TWO-COMPONENT HISTIDINE KINASE"/>
    <property type="match status" value="1"/>
</dbReference>
<keyword evidence="5 11" id="KW-0418">Kinase</keyword>
<comment type="catalytic activity">
    <reaction evidence="1">
        <text>ATP + protein L-histidine = ADP + protein N-phospho-L-histidine.</text>
        <dbReference type="EC" id="2.7.13.3"/>
    </reaction>
</comment>
<dbReference type="InterPro" id="IPR004358">
    <property type="entry name" value="Sig_transdc_His_kin-like_C"/>
</dbReference>
<sequence>MRLLTVHVRSERDVVDARSRAKQIAGLLHLPSQEGVRVATVVSELARNALSYAGGGRVHFDVETSAAPPLLVVEVGDRGPGIRNLEQILGGGYESRTGMGVGLAGSRRLMDTFHVHSAPGTGTTVRVGKRLPGTLNALDLERAASNLGRTPPGDPVSALQAQNQELLETLAALAEREERLRFVNQELEDTNRGVVALYAELEEKAERLREANQLKTTFLSYMSHELRTPLHSILGLARILLARLDGDLTPEQHKQLELMQGAAGDLLGMVNDLLDLAKVEAGKTDVHVTTFAVGSMFGALRALFAPLVTNPDVRLVFEEPRDVPLLTTDEGKVSQILRNFIANALKFTARGEVRVSATADPAGGTVRFSVQDTGIGIPPADQSRLFQDFAQVGGAGRAAAGGTGLGLSIARKFAELLGGRVGVQSGPNAGSLFYADIPLVFPDTPEVHTPEPDDPGEVPTPAARPAVLVIDDNEADRYLLTTLLSREHFEVHAAPGGREGLAHALERPYHAALLDLNMPDLPGTAVLRELRAHTATRGVPVLIVTSQVLDPAERAELEDLGASLHAKARLYAGDTAELMTALWRAVRHAELPHE</sequence>
<organism evidence="11 12">
    <name type="scientific">Deinococcus aetherius</name>
    <dbReference type="NCBI Taxonomy" id="200252"/>
    <lineage>
        <taxon>Bacteria</taxon>
        <taxon>Thermotogati</taxon>
        <taxon>Deinococcota</taxon>
        <taxon>Deinococci</taxon>
        <taxon>Deinococcales</taxon>
        <taxon>Deinococcaceae</taxon>
        <taxon>Deinococcus</taxon>
    </lineage>
</organism>
<dbReference type="Proteomes" id="UP001064971">
    <property type="component" value="Chromosome"/>
</dbReference>
<dbReference type="RefSeq" id="WP_264775317.1">
    <property type="nucleotide sequence ID" value="NZ_AP026560.1"/>
</dbReference>
<dbReference type="EC" id="2.7.13.3" evidence="2"/>
<keyword evidence="8" id="KW-0175">Coiled coil</keyword>
<evidence type="ECO:0000259" key="10">
    <source>
        <dbReference type="PROSITE" id="PS50110"/>
    </source>
</evidence>
<evidence type="ECO:0000256" key="4">
    <source>
        <dbReference type="ARBA" id="ARBA00022679"/>
    </source>
</evidence>
<dbReference type="InterPro" id="IPR036890">
    <property type="entry name" value="HATPase_C_sf"/>
</dbReference>
<dbReference type="Pfam" id="PF00512">
    <property type="entry name" value="HisKA"/>
    <property type="match status" value="1"/>
</dbReference>
<evidence type="ECO:0000259" key="9">
    <source>
        <dbReference type="PROSITE" id="PS50109"/>
    </source>
</evidence>
<keyword evidence="4" id="KW-0808">Transferase</keyword>
<evidence type="ECO:0000256" key="6">
    <source>
        <dbReference type="ARBA" id="ARBA00023012"/>
    </source>
</evidence>
<keyword evidence="3 7" id="KW-0597">Phosphoprotein</keyword>
<dbReference type="Gene3D" id="1.10.287.130">
    <property type="match status" value="1"/>
</dbReference>
<feature type="modified residue" description="4-aspartylphosphate" evidence="7">
    <location>
        <position position="515"/>
    </location>
</feature>
<evidence type="ECO:0000256" key="2">
    <source>
        <dbReference type="ARBA" id="ARBA00012438"/>
    </source>
</evidence>
<dbReference type="PRINTS" id="PR00344">
    <property type="entry name" value="BCTRLSENSOR"/>
</dbReference>
<dbReference type="SMART" id="SM00387">
    <property type="entry name" value="HATPase_c"/>
    <property type="match status" value="2"/>
</dbReference>
<dbReference type="SMART" id="SM00388">
    <property type="entry name" value="HisKA"/>
    <property type="match status" value="1"/>
</dbReference>
<name>A0ABN6RIM8_9DEIO</name>
<feature type="domain" description="Response regulatory" evidence="10">
    <location>
        <begin position="466"/>
        <end position="587"/>
    </location>
</feature>
<dbReference type="SUPFAM" id="SSF55874">
    <property type="entry name" value="ATPase domain of HSP90 chaperone/DNA topoisomerase II/histidine kinase"/>
    <property type="match status" value="2"/>
</dbReference>
<feature type="domain" description="Histidine kinase" evidence="9">
    <location>
        <begin position="221"/>
        <end position="441"/>
    </location>
</feature>
<dbReference type="CDD" id="cd16934">
    <property type="entry name" value="HATPase_RsbT-like"/>
    <property type="match status" value="1"/>
</dbReference>
<dbReference type="InterPro" id="IPR003594">
    <property type="entry name" value="HATPase_dom"/>
</dbReference>
<evidence type="ECO:0000256" key="8">
    <source>
        <dbReference type="SAM" id="Coils"/>
    </source>
</evidence>
<protein>
    <recommendedName>
        <fullName evidence="2">histidine kinase</fullName>
        <ecNumber evidence="2">2.7.13.3</ecNumber>
    </recommendedName>
</protein>
<evidence type="ECO:0000256" key="3">
    <source>
        <dbReference type="ARBA" id="ARBA00022553"/>
    </source>
</evidence>
<evidence type="ECO:0000313" key="11">
    <source>
        <dbReference type="EMBL" id="BDP42630.1"/>
    </source>
</evidence>
<dbReference type="InterPro" id="IPR003661">
    <property type="entry name" value="HisK_dim/P_dom"/>
</dbReference>
<dbReference type="Pfam" id="PF00072">
    <property type="entry name" value="Response_reg"/>
    <property type="match status" value="1"/>
</dbReference>
<dbReference type="Gene3D" id="3.30.565.10">
    <property type="entry name" value="Histidine kinase-like ATPase, C-terminal domain"/>
    <property type="match status" value="2"/>
</dbReference>
<dbReference type="InterPro" id="IPR036097">
    <property type="entry name" value="HisK_dim/P_sf"/>
</dbReference>
<feature type="coiled-coil region" evidence="8">
    <location>
        <begin position="156"/>
        <end position="214"/>
    </location>
</feature>
<evidence type="ECO:0000256" key="5">
    <source>
        <dbReference type="ARBA" id="ARBA00022777"/>
    </source>
</evidence>
<dbReference type="PROSITE" id="PS50109">
    <property type="entry name" value="HIS_KIN"/>
    <property type="match status" value="1"/>
</dbReference>
<proteinExistence type="predicted"/>
<accession>A0ABN6RIM8</accession>
<evidence type="ECO:0000256" key="7">
    <source>
        <dbReference type="PROSITE-ProRule" id="PRU00169"/>
    </source>
</evidence>
<dbReference type="PROSITE" id="PS50110">
    <property type="entry name" value="RESPONSE_REGULATORY"/>
    <property type="match status" value="1"/>
</dbReference>
<dbReference type="SMART" id="SM00448">
    <property type="entry name" value="REC"/>
    <property type="match status" value="1"/>
</dbReference>
<keyword evidence="6" id="KW-0902">Two-component regulatory system</keyword>
<dbReference type="InterPro" id="IPR050736">
    <property type="entry name" value="Sensor_HK_Regulatory"/>
</dbReference>
<dbReference type="InterPro" id="IPR005467">
    <property type="entry name" value="His_kinase_dom"/>
</dbReference>
<dbReference type="InterPro" id="IPR001789">
    <property type="entry name" value="Sig_transdc_resp-reg_receiver"/>
</dbReference>
<dbReference type="CDD" id="cd00082">
    <property type="entry name" value="HisKA"/>
    <property type="match status" value="1"/>
</dbReference>
<dbReference type="PANTHER" id="PTHR43711:SF31">
    <property type="entry name" value="HISTIDINE KINASE"/>
    <property type="match status" value="1"/>
</dbReference>
<gene>
    <name evidence="11" type="ORF">DAETH_25990</name>
</gene>
<dbReference type="CDD" id="cd00156">
    <property type="entry name" value="REC"/>
    <property type="match status" value="1"/>
</dbReference>
<dbReference type="Pfam" id="PF02518">
    <property type="entry name" value="HATPase_c"/>
    <property type="match status" value="2"/>
</dbReference>
<dbReference type="EMBL" id="AP026560">
    <property type="protein sequence ID" value="BDP42630.1"/>
    <property type="molecule type" value="Genomic_DNA"/>
</dbReference>
<reference evidence="11" key="1">
    <citation type="submission" date="2022-07" db="EMBL/GenBank/DDBJ databases">
        <title>Complete Genome Sequence of the Radioresistant Bacterium Deinococcus aetherius ST0316, Isolated from the Air Dust collected in Lower Stratosphere above Japan.</title>
        <authorList>
            <person name="Satoh K."/>
            <person name="Hagiwara K."/>
            <person name="Katsumata K."/>
            <person name="Kubo A."/>
            <person name="Yokobori S."/>
            <person name="Yamagishi A."/>
            <person name="Oono Y."/>
            <person name="Narumi I."/>
        </authorList>
    </citation>
    <scope>NUCLEOTIDE SEQUENCE</scope>
    <source>
        <strain evidence="11">ST0316</strain>
    </source>
</reference>
<dbReference type="InterPro" id="IPR011006">
    <property type="entry name" value="CheY-like_superfamily"/>
</dbReference>
<evidence type="ECO:0000313" key="12">
    <source>
        <dbReference type="Proteomes" id="UP001064971"/>
    </source>
</evidence>
<dbReference type="SUPFAM" id="SSF52172">
    <property type="entry name" value="CheY-like"/>
    <property type="match status" value="1"/>
</dbReference>
<keyword evidence="12" id="KW-1185">Reference proteome</keyword>
<dbReference type="Gene3D" id="3.40.50.2300">
    <property type="match status" value="1"/>
</dbReference>
<evidence type="ECO:0000256" key="1">
    <source>
        <dbReference type="ARBA" id="ARBA00000085"/>
    </source>
</evidence>
<dbReference type="GO" id="GO:0016301">
    <property type="term" value="F:kinase activity"/>
    <property type="evidence" value="ECO:0007669"/>
    <property type="project" value="UniProtKB-KW"/>
</dbReference>
<dbReference type="SUPFAM" id="SSF47384">
    <property type="entry name" value="Homodimeric domain of signal transducing histidine kinase"/>
    <property type="match status" value="1"/>
</dbReference>